<proteinExistence type="predicted"/>
<evidence type="ECO:0000256" key="1">
    <source>
        <dbReference type="SAM" id="MobiDB-lite"/>
    </source>
</evidence>
<dbReference type="AlphaFoldDB" id="A0A9P0A067"/>
<accession>A0A9P0A067</accession>
<dbReference type="Proteomes" id="UP001152759">
    <property type="component" value="Chromosome 10"/>
</dbReference>
<evidence type="ECO:0000313" key="3">
    <source>
        <dbReference type="Proteomes" id="UP001152759"/>
    </source>
</evidence>
<gene>
    <name evidence="2" type="ORF">BEMITA_LOCUS2894</name>
</gene>
<evidence type="ECO:0000313" key="2">
    <source>
        <dbReference type="EMBL" id="CAH0383443.1"/>
    </source>
</evidence>
<dbReference type="KEGG" id="btab:109044580"/>
<sequence>MIYKRSKISKKDPQAVFVLIPQERDPYYVFINSGVKPHFCQRLSTLEIIKMSERRTVLSRPRTKVYNCNYDIGERHYKSMIDELDRKYGTSSTGAPPPTPPTAPVSERFRDEDALLRTRAKTQSALEDFENLIDERRAKFDRASSSRSSFDDFDNEVSASLKRLRAQKARLNKEASLESEFESTFNNRINGSKLKLSEKLLDSVGINGRMQEALDDEIFTKRRTTAASTFDDALEEPLTKWTALKIAEADDESLAARARAKQSKARLTDLDAEIEQLAERGAARERRAQDLRALLAENDLLSEESIKVSKKFSNKKVAF</sequence>
<reference evidence="2" key="1">
    <citation type="submission" date="2021-12" db="EMBL/GenBank/DDBJ databases">
        <authorList>
            <person name="King R."/>
        </authorList>
    </citation>
    <scope>NUCLEOTIDE SEQUENCE</scope>
</reference>
<dbReference type="EMBL" id="OU963871">
    <property type="protein sequence ID" value="CAH0383443.1"/>
    <property type="molecule type" value="Genomic_DNA"/>
</dbReference>
<keyword evidence="3" id="KW-1185">Reference proteome</keyword>
<feature type="region of interest" description="Disordered" evidence="1">
    <location>
        <begin position="87"/>
        <end position="106"/>
    </location>
</feature>
<organism evidence="2 3">
    <name type="scientific">Bemisia tabaci</name>
    <name type="common">Sweetpotato whitefly</name>
    <name type="synonym">Aleurodes tabaci</name>
    <dbReference type="NCBI Taxonomy" id="7038"/>
    <lineage>
        <taxon>Eukaryota</taxon>
        <taxon>Metazoa</taxon>
        <taxon>Ecdysozoa</taxon>
        <taxon>Arthropoda</taxon>
        <taxon>Hexapoda</taxon>
        <taxon>Insecta</taxon>
        <taxon>Pterygota</taxon>
        <taxon>Neoptera</taxon>
        <taxon>Paraneoptera</taxon>
        <taxon>Hemiptera</taxon>
        <taxon>Sternorrhyncha</taxon>
        <taxon>Aleyrodoidea</taxon>
        <taxon>Aleyrodidae</taxon>
        <taxon>Aleyrodinae</taxon>
        <taxon>Bemisia</taxon>
    </lineage>
</organism>
<protein>
    <submittedName>
        <fullName evidence="2">Uncharacterized protein</fullName>
    </submittedName>
</protein>
<name>A0A9P0A067_BEMTA</name>